<reference evidence="15 16" key="1">
    <citation type="journal article" date="2015" name="Int. J. Syst. Evol. Microbiol.">
        <title>Sporolactobacillus shoreae sp. nov. and Sporolactobacillus spathodeae sp. nov., two spore-forming lactic acid bacteria isolated from tree barks in Thailand.</title>
        <authorList>
            <person name="Thamacharoensuk T."/>
            <person name="Kitahara M."/>
            <person name="Ohkuma M."/>
            <person name="Thongchul N."/>
            <person name="Tanasupawat S."/>
        </authorList>
    </citation>
    <scope>NUCLEOTIDE SEQUENCE [LARGE SCALE GENOMIC DNA]</scope>
    <source>
        <strain evidence="15 16">BK92</strain>
    </source>
</reference>
<dbReference type="PANTHER" id="PTHR28259:SF16">
    <property type="entry name" value="FLUORIDE-SPECIFIC ION CHANNEL FLUC 2"/>
    <property type="match status" value="1"/>
</dbReference>
<comment type="activity regulation">
    <text evidence="14">Na(+) is not transported, but it plays an essential structural role and its presence is essential for fluoride channel function.</text>
</comment>
<evidence type="ECO:0000256" key="1">
    <source>
        <dbReference type="ARBA" id="ARBA00004651"/>
    </source>
</evidence>
<keyword evidence="5 14" id="KW-0479">Metal-binding</keyword>
<dbReference type="Proteomes" id="UP000298347">
    <property type="component" value="Unassembled WGS sequence"/>
</dbReference>
<evidence type="ECO:0000313" key="16">
    <source>
        <dbReference type="Proteomes" id="UP000298347"/>
    </source>
</evidence>
<keyword evidence="4 14" id="KW-0812">Transmembrane</keyword>
<evidence type="ECO:0000256" key="14">
    <source>
        <dbReference type="HAMAP-Rule" id="MF_00454"/>
    </source>
</evidence>
<evidence type="ECO:0000256" key="6">
    <source>
        <dbReference type="ARBA" id="ARBA00022989"/>
    </source>
</evidence>
<dbReference type="OrthoDB" id="9815830at2"/>
<comment type="similarity">
    <text evidence="11 14">Belongs to the fluoride channel Fluc/FEX (TC 1.A.43) family.</text>
</comment>
<keyword evidence="2 14" id="KW-0813">Transport</keyword>
<dbReference type="AlphaFoldDB" id="A0A4Z0GPE8"/>
<evidence type="ECO:0000256" key="13">
    <source>
        <dbReference type="ARBA" id="ARBA00049940"/>
    </source>
</evidence>
<evidence type="ECO:0000256" key="8">
    <source>
        <dbReference type="ARBA" id="ARBA00023065"/>
    </source>
</evidence>
<feature type="transmembrane region" description="Helical" evidence="14">
    <location>
        <begin position="95"/>
        <end position="119"/>
    </location>
</feature>
<dbReference type="GO" id="GO:0140114">
    <property type="term" value="P:cellular detoxification of fluoride"/>
    <property type="evidence" value="ECO:0007669"/>
    <property type="project" value="UniProtKB-UniRule"/>
</dbReference>
<comment type="subcellular location">
    <subcellularLocation>
        <location evidence="1 14">Cell membrane</location>
        <topology evidence="1 14">Multi-pass membrane protein</topology>
    </subcellularLocation>
</comment>
<proteinExistence type="inferred from homology"/>
<evidence type="ECO:0000256" key="4">
    <source>
        <dbReference type="ARBA" id="ARBA00022692"/>
    </source>
</evidence>
<evidence type="ECO:0000256" key="3">
    <source>
        <dbReference type="ARBA" id="ARBA00022475"/>
    </source>
</evidence>
<evidence type="ECO:0000256" key="10">
    <source>
        <dbReference type="ARBA" id="ARBA00023303"/>
    </source>
</evidence>
<keyword evidence="9 14" id="KW-0472">Membrane</keyword>
<evidence type="ECO:0000256" key="5">
    <source>
        <dbReference type="ARBA" id="ARBA00022723"/>
    </source>
</evidence>
<dbReference type="PANTHER" id="PTHR28259">
    <property type="entry name" value="FLUORIDE EXPORT PROTEIN 1-RELATED"/>
    <property type="match status" value="1"/>
</dbReference>
<dbReference type="RefSeq" id="WP_135347898.1">
    <property type="nucleotide sequence ID" value="NZ_SRJD01000005.1"/>
</dbReference>
<comment type="caution">
    <text evidence="14">Lacks conserved residue(s) required for the propagation of feature annotation.</text>
</comment>
<evidence type="ECO:0000256" key="11">
    <source>
        <dbReference type="ARBA" id="ARBA00035120"/>
    </source>
</evidence>
<comment type="function">
    <text evidence="13 14">Fluoride-specific ion channel. Important for reducing fluoride concentration in the cell, thus reducing its toxicity.</text>
</comment>
<evidence type="ECO:0000256" key="7">
    <source>
        <dbReference type="ARBA" id="ARBA00023053"/>
    </source>
</evidence>
<keyword evidence="8 14" id="KW-0406">Ion transport</keyword>
<comment type="catalytic activity">
    <reaction evidence="12">
        <text>fluoride(in) = fluoride(out)</text>
        <dbReference type="Rhea" id="RHEA:76159"/>
        <dbReference type="ChEBI" id="CHEBI:17051"/>
    </reaction>
    <physiologicalReaction direction="left-to-right" evidence="12">
        <dbReference type="Rhea" id="RHEA:76160"/>
    </physiologicalReaction>
</comment>
<evidence type="ECO:0000313" key="15">
    <source>
        <dbReference type="EMBL" id="TGA98878.1"/>
    </source>
</evidence>
<keyword evidence="10 14" id="KW-0407">Ion channel</keyword>
<dbReference type="InterPro" id="IPR003691">
    <property type="entry name" value="FluC"/>
</dbReference>
<evidence type="ECO:0000256" key="9">
    <source>
        <dbReference type="ARBA" id="ARBA00023136"/>
    </source>
</evidence>
<keyword evidence="16" id="KW-1185">Reference proteome</keyword>
<sequence length="120" mass="12796">MIINYLLVGVGAGFGVLARVLTTQWIMQKWSSPFPLATFLINMSGSLLLGLLTGLSIGAHFSLLLGTGFLGAYTTFSTFNVENVELLRRKKYRTLISYAGGSYLFGILAASAGLALGSIL</sequence>
<gene>
    <name evidence="14" type="primary">fluC</name>
    <name evidence="14" type="synonym">crcB</name>
    <name evidence="15" type="ORF">E4665_06000</name>
</gene>
<accession>A0A4Z0GPE8</accession>
<name>A0A4Z0GPE8_9BACL</name>
<organism evidence="15 16">
    <name type="scientific">Sporolactobacillus shoreae</name>
    <dbReference type="NCBI Taxonomy" id="1465501"/>
    <lineage>
        <taxon>Bacteria</taxon>
        <taxon>Bacillati</taxon>
        <taxon>Bacillota</taxon>
        <taxon>Bacilli</taxon>
        <taxon>Bacillales</taxon>
        <taxon>Sporolactobacillaceae</taxon>
        <taxon>Sporolactobacillus</taxon>
    </lineage>
</organism>
<dbReference type="Pfam" id="PF02537">
    <property type="entry name" value="CRCB"/>
    <property type="match status" value="1"/>
</dbReference>
<dbReference type="GO" id="GO:0046872">
    <property type="term" value="F:metal ion binding"/>
    <property type="evidence" value="ECO:0007669"/>
    <property type="project" value="UniProtKB-KW"/>
</dbReference>
<evidence type="ECO:0000256" key="2">
    <source>
        <dbReference type="ARBA" id="ARBA00022448"/>
    </source>
</evidence>
<keyword evidence="7 14" id="KW-0915">Sodium</keyword>
<feature type="binding site" evidence="14">
    <location>
        <position position="74"/>
    </location>
    <ligand>
        <name>Na(+)</name>
        <dbReference type="ChEBI" id="CHEBI:29101"/>
        <note>structural</note>
    </ligand>
</feature>
<dbReference type="HAMAP" id="MF_00454">
    <property type="entry name" value="FluC"/>
    <property type="match status" value="1"/>
</dbReference>
<feature type="binding site" evidence="14">
    <location>
        <position position="71"/>
    </location>
    <ligand>
        <name>Na(+)</name>
        <dbReference type="ChEBI" id="CHEBI:29101"/>
        <note>structural</note>
    </ligand>
</feature>
<evidence type="ECO:0000256" key="12">
    <source>
        <dbReference type="ARBA" id="ARBA00035585"/>
    </source>
</evidence>
<feature type="transmembrane region" description="Helical" evidence="14">
    <location>
        <begin position="46"/>
        <end position="74"/>
    </location>
</feature>
<dbReference type="EMBL" id="SRJD01000005">
    <property type="protein sequence ID" value="TGA98878.1"/>
    <property type="molecule type" value="Genomic_DNA"/>
</dbReference>
<protein>
    <recommendedName>
        <fullName evidence="14">Fluoride-specific ion channel FluC</fullName>
    </recommendedName>
</protein>
<keyword evidence="6 14" id="KW-1133">Transmembrane helix</keyword>
<dbReference type="GO" id="GO:0062054">
    <property type="term" value="F:fluoride channel activity"/>
    <property type="evidence" value="ECO:0007669"/>
    <property type="project" value="UniProtKB-UniRule"/>
</dbReference>
<keyword evidence="3 14" id="KW-1003">Cell membrane</keyword>
<dbReference type="GO" id="GO:0005886">
    <property type="term" value="C:plasma membrane"/>
    <property type="evidence" value="ECO:0007669"/>
    <property type="project" value="UniProtKB-SubCell"/>
</dbReference>
<comment type="caution">
    <text evidence="15">The sequence shown here is derived from an EMBL/GenBank/DDBJ whole genome shotgun (WGS) entry which is preliminary data.</text>
</comment>